<dbReference type="Proteomes" id="UP000184268">
    <property type="component" value="Unassembled WGS sequence"/>
</dbReference>
<organism evidence="3 4">
    <name type="scientific">Ferrimonas marina</name>
    <dbReference type="NCBI Taxonomy" id="299255"/>
    <lineage>
        <taxon>Bacteria</taxon>
        <taxon>Pseudomonadati</taxon>
        <taxon>Pseudomonadota</taxon>
        <taxon>Gammaproteobacteria</taxon>
        <taxon>Alteromonadales</taxon>
        <taxon>Ferrimonadaceae</taxon>
        <taxon>Ferrimonas</taxon>
    </lineage>
</organism>
<dbReference type="SUPFAM" id="SSF52821">
    <property type="entry name" value="Rhodanese/Cell cycle control phosphatase"/>
    <property type="match status" value="1"/>
</dbReference>
<dbReference type="EMBL" id="FQXG01000005">
    <property type="protein sequence ID" value="SHH95769.1"/>
    <property type="molecule type" value="Genomic_DNA"/>
</dbReference>
<proteinExistence type="predicted"/>
<gene>
    <name evidence="3" type="ORF">SAMN02745129_3300</name>
</gene>
<keyword evidence="4" id="KW-1185">Reference proteome</keyword>
<feature type="domain" description="Rhodanese" evidence="2">
    <location>
        <begin position="57"/>
        <end position="146"/>
    </location>
</feature>
<evidence type="ECO:0000259" key="2">
    <source>
        <dbReference type="PROSITE" id="PS50206"/>
    </source>
</evidence>
<reference evidence="3 4" key="1">
    <citation type="submission" date="2016-11" db="EMBL/GenBank/DDBJ databases">
        <authorList>
            <person name="Jaros S."/>
            <person name="Januszkiewicz K."/>
            <person name="Wedrychowicz H."/>
        </authorList>
    </citation>
    <scope>NUCLEOTIDE SEQUENCE [LARGE SCALE GENOMIC DNA]</scope>
    <source>
        <strain evidence="3 4">DSM 16917</strain>
    </source>
</reference>
<feature type="signal peptide" evidence="1">
    <location>
        <begin position="1"/>
        <end position="20"/>
    </location>
</feature>
<dbReference type="Pfam" id="PF00581">
    <property type="entry name" value="Rhodanese"/>
    <property type="match status" value="1"/>
</dbReference>
<dbReference type="AlphaFoldDB" id="A0A1M5X7J4"/>
<dbReference type="CDD" id="cd00158">
    <property type="entry name" value="RHOD"/>
    <property type="match status" value="1"/>
</dbReference>
<dbReference type="SMART" id="SM00450">
    <property type="entry name" value="RHOD"/>
    <property type="match status" value="1"/>
</dbReference>
<dbReference type="STRING" id="299255.SAMN02745129_3300"/>
<accession>A0A1M5X7J4</accession>
<sequence length="156" mass="17844">MKTRVFLMLASVVLPTMVNATEAPRTPSKAELLAQLEAKYATKPEKISLREAHGIWQQGDALFFDVNTPELWEDGRVPGAVFFNVADWQALLPEDKEQLMVFYCANRMCLASDYAAEAVWEMGYTNIKLMPDGIYNWRRDGYPYENDEKLASKQNQ</sequence>
<dbReference type="PROSITE" id="PS50206">
    <property type="entry name" value="RHODANESE_3"/>
    <property type="match status" value="1"/>
</dbReference>
<keyword evidence="1" id="KW-0732">Signal</keyword>
<keyword evidence="3" id="KW-0808">Transferase</keyword>
<dbReference type="InterPro" id="IPR036873">
    <property type="entry name" value="Rhodanese-like_dom_sf"/>
</dbReference>
<feature type="chain" id="PRO_5012838811" evidence="1">
    <location>
        <begin position="21"/>
        <end position="156"/>
    </location>
</feature>
<evidence type="ECO:0000256" key="1">
    <source>
        <dbReference type="SAM" id="SignalP"/>
    </source>
</evidence>
<dbReference type="GO" id="GO:0016740">
    <property type="term" value="F:transferase activity"/>
    <property type="evidence" value="ECO:0007669"/>
    <property type="project" value="UniProtKB-KW"/>
</dbReference>
<dbReference type="Gene3D" id="3.40.250.10">
    <property type="entry name" value="Rhodanese-like domain"/>
    <property type="match status" value="1"/>
</dbReference>
<protein>
    <submittedName>
        <fullName evidence="3">Rhodanese-related sulfurtransferase</fullName>
    </submittedName>
</protein>
<evidence type="ECO:0000313" key="3">
    <source>
        <dbReference type="EMBL" id="SHH95769.1"/>
    </source>
</evidence>
<dbReference type="RefSeq" id="WP_234977408.1">
    <property type="nucleotide sequence ID" value="NZ_FQXG01000005.1"/>
</dbReference>
<evidence type="ECO:0000313" key="4">
    <source>
        <dbReference type="Proteomes" id="UP000184268"/>
    </source>
</evidence>
<dbReference type="InterPro" id="IPR001763">
    <property type="entry name" value="Rhodanese-like_dom"/>
</dbReference>
<name>A0A1M5X7J4_9GAMM</name>